<protein>
    <submittedName>
        <fullName evidence="2">Uncharacterized protein</fullName>
    </submittedName>
</protein>
<accession>A0A6A4T725</accession>
<comment type="caution">
    <text evidence="2">The sequence shown here is derived from an EMBL/GenBank/DDBJ whole genome shotgun (WGS) entry which is preliminary data.</text>
</comment>
<evidence type="ECO:0000313" key="3">
    <source>
        <dbReference type="Proteomes" id="UP000438429"/>
    </source>
</evidence>
<sequence>MQSLSASPEKQVATESTRKARRSENKVSEPRMVRSSVIGMRPPMFITNAPTFRATDYKRKTDDNKRADSAERATCRVCIF</sequence>
<evidence type="ECO:0000256" key="1">
    <source>
        <dbReference type="SAM" id="MobiDB-lite"/>
    </source>
</evidence>
<proteinExistence type="predicted"/>
<gene>
    <name evidence="2" type="ORF">F2P81_005609</name>
</gene>
<dbReference type="Proteomes" id="UP000438429">
    <property type="component" value="Unassembled WGS sequence"/>
</dbReference>
<name>A0A6A4T725_SCOMX</name>
<evidence type="ECO:0000313" key="2">
    <source>
        <dbReference type="EMBL" id="KAF0042077.1"/>
    </source>
</evidence>
<feature type="region of interest" description="Disordered" evidence="1">
    <location>
        <begin position="1"/>
        <end position="44"/>
    </location>
</feature>
<feature type="compositionally biased region" description="Basic and acidic residues" evidence="1">
    <location>
        <begin position="16"/>
        <end position="32"/>
    </location>
</feature>
<reference evidence="2 3" key="1">
    <citation type="submission" date="2019-06" db="EMBL/GenBank/DDBJ databases">
        <title>Draft genomes of female and male turbot (Scophthalmus maximus).</title>
        <authorList>
            <person name="Xu H."/>
            <person name="Xu X.-W."/>
            <person name="Shao C."/>
            <person name="Chen S."/>
        </authorList>
    </citation>
    <scope>NUCLEOTIDE SEQUENCE [LARGE SCALE GENOMIC DNA]</scope>
    <source>
        <strain evidence="2">Ysfricsl-2016a</strain>
        <tissue evidence="2">Blood</tissue>
    </source>
</reference>
<dbReference type="AlphaFoldDB" id="A0A6A4T725"/>
<dbReference type="EMBL" id="VEVO01000005">
    <property type="protein sequence ID" value="KAF0042077.1"/>
    <property type="molecule type" value="Genomic_DNA"/>
</dbReference>
<organism evidence="2 3">
    <name type="scientific">Scophthalmus maximus</name>
    <name type="common">Turbot</name>
    <name type="synonym">Psetta maxima</name>
    <dbReference type="NCBI Taxonomy" id="52904"/>
    <lineage>
        <taxon>Eukaryota</taxon>
        <taxon>Metazoa</taxon>
        <taxon>Chordata</taxon>
        <taxon>Craniata</taxon>
        <taxon>Vertebrata</taxon>
        <taxon>Euteleostomi</taxon>
        <taxon>Actinopterygii</taxon>
        <taxon>Neopterygii</taxon>
        <taxon>Teleostei</taxon>
        <taxon>Neoteleostei</taxon>
        <taxon>Acanthomorphata</taxon>
        <taxon>Carangaria</taxon>
        <taxon>Pleuronectiformes</taxon>
        <taxon>Pleuronectoidei</taxon>
        <taxon>Scophthalmidae</taxon>
        <taxon>Scophthalmus</taxon>
    </lineage>
</organism>